<sequence>MGTSIESLERDGVEGLIDEDDPERILLGKELLEAAVNHFGKSDLAVILGLKETRAEAKRLGIRYDTYRKRLQRKIDIYRPEKPLLGQIIFKKLKKLHFFRFS</sequence>
<organism evidence="1 2">
    <name type="scientific">Desulfosarcina ovata subsp. sediminis</name>
    <dbReference type="NCBI Taxonomy" id="885957"/>
    <lineage>
        <taxon>Bacteria</taxon>
        <taxon>Pseudomonadati</taxon>
        <taxon>Thermodesulfobacteriota</taxon>
        <taxon>Desulfobacteria</taxon>
        <taxon>Desulfobacterales</taxon>
        <taxon>Desulfosarcinaceae</taxon>
        <taxon>Desulfosarcina</taxon>
    </lineage>
</organism>
<dbReference type="AlphaFoldDB" id="A0A5K8A1Y0"/>
<protein>
    <submittedName>
        <fullName evidence="1">Uncharacterized protein</fullName>
    </submittedName>
</protein>
<evidence type="ECO:0000313" key="2">
    <source>
        <dbReference type="Proteomes" id="UP000425960"/>
    </source>
</evidence>
<dbReference type="EMBL" id="AP021876">
    <property type="protein sequence ID" value="BBO86270.1"/>
    <property type="molecule type" value="Genomic_DNA"/>
</dbReference>
<dbReference type="KEGG" id="dov:DSCO28_68360"/>
<dbReference type="Proteomes" id="UP000425960">
    <property type="component" value="Chromosome"/>
</dbReference>
<gene>
    <name evidence="1" type="ORF">DSCO28_68360</name>
</gene>
<accession>A0A5K8A1Y0</accession>
<proteinExistence type="predicted"/>
<evidence type="ECO:0000313" key="1">
    <source>
        <dbReference type="EMBL" id="BBO86270.1"/>
    </source>
</evidence>
<reference evidence="1 2" key="1">
    <citation type="submission" date="2019-11" db="EMBL/GenBank/DDBJ databases">
        <title>Comparative genomics of hydrocarbon-degrading Desulfosarcina strains.</title>
        <authorList>
            <person name="Watanabe M."/>
            <person name="Kojima H."/>
            <person name="Fukui M."/>
        </authorList>
    </citation>
    <scope>NUCLEOTIDE SEQUENCE [LARGE SCALE GENOMIC DNA]</scope>
    <source>
        <strain evidence="1 2">28bB2T</strain>
    </source>
</reference>
<name>A0A5K8A1Y0_9BACT</name>